<evidence type="ECO:0000313" key="3">
    <source>
        <dbReference type="Proteomes" id="UP000608579"/>
    </source>
</evidence>
<reference evidence="2" key="1">
    <citation type="journal article" date="2020" name="ISME J.">
        <title>Gammaproteobacteria mediating utilization of methyl-, sulfur- and petroleum organic compounds in deep ocean hydrothermal plumes.</title>
        <authorList>
            <person name="Zhou Z."/>
            <person name="Liu Y."/>
            <person name="Pan J."/>
            <person name="Cron B.R."/>
            <person name="Toner B.M."/>
            <person name="Anantharaman K."/>
            <person name="Breier J.A."/>
            <person name="Dick G.J."/>
            <person name="Li M."/>
        </authorList>
    </citation>
    <scope>NUCLEOTIDE SEQUENCE</scope>
    <source>
        <strain evidence="2">SZUA-1515</strain>
    </source>
</reference>
<organism evidence="2 3">
    <name type="scientific">Caldiarchaeum subterraneum</name>
    <dbReference type="NCBI Taxonomy" id="311458"/>
    <lineage>
        <taxon>Archaea</taxon>
        <taxon>Nitrososphaerota</taxon>
        <taxon>Candidatus Caldarchaeales</taxon>
        <taxon>Candidatus Caldarchaeaceae</taxon>
        <taxon>Candidatus Caldarchaeum</taxon>
    </lineage>
</organism>
<dbReference type="AlphaFoldDB" id="A0A832ZW67"/>
<proteinExistence type="predicted"/>
<feature type="transmembrane region" description="Helical" evidence="1">
    <location>
        <begin position="81"/>
        <end position="103"/>
    </location>
</feature>
<evidence type="ECO:0000256" key="1">
    <source>
        <dbReference type="SAM" id="Phobius"/>
    </source>
</evidence>
<evidence type="ECO:0000313" key="2">
    <source>
        <dbReference type="EMBL" id="HIQ29993.1"/>
    </source>
</evidence>
<sequence>MKPPEQRIRETWLKLAEDPVFNTLLRNSSITRRQMEVLLLDLTTQEQELKMSYEERARLLKLTKGAYARIRKQAIKNITEAMFTVILAAYLGMLKLPSINWILEIGELLHEGDVESLRNALNLLKTKEKK</sequence>
<keyword evidence="1" id="KW-1133">Transmembrane helix</keyword>
<keyword evidence="1" id="KW-0812">Transmembrane</keyword>
<gene>
    <name evidence="2" type="ORF">EYH45_05455</name>
</gene>
<name>A0A832ZW67_CALS0</name>
<accession>A0A832ZW67</accession>
<keyword evidence="1" id="KW-0472">Membrane</keyword>
<dbReference type="EMBL" id="DQVM01000107">
    <property type="protein sequence ID" value="HIQ29993.1"/>
    <property type="molecule type" value="Genomic_DNA"/>
</dbReference>
<dbReference type="Proteomes" id="UP000608579">
    <property type="component" value="Unassembled WGS sequence"/>
</dbReference>
<comment type="caution">
    <text evidence="2">The sequence shown here is derived from an EMBL/GenBank/DDBJ whole genome shotgun (WGS) entry which is preliminary data.</text>
</comment>
<protein>
    <submittedName>
        <fullName evidence="2">Uncharacterized protein</fullName>
    </submittedName>
</protein>